<protein>
    <submittedName>
        <fullName evidence="2">Uncharacterized protein</fullName>
    </submittedName>
</protein>
<evidence type="ECO:0000313" key="2">
    <source>
        <dbReference type="EMBL" id="MFD0998865.1"/>
    </source>
</evidence>
<proteinExistence type="predicted"/>
<evidence type="ECO:0000256" key="1">
    <source>
        <dbReference type="SAM" id="Phobius"/>
    </source>
</evidence>
<accession>A0ABW3K0C8</accession>
<name>A0ABW3K0C8_9BACT</name>
<keyword evidence="1" id="KW-0472">Membrane</keyword>
<dbReference type="RefSeq" id="WP_377576270.1">
    <property type="nucleotide sequence ID" value="NZ_JBHTKA010000001.1"/>
</dbReference>
<organism evidence="2 3">
    <name type="scientific">Ohtaekwangia kribbensis</name>
    <dbReference type="NCBI Taxonomy" id="688913"/>
    <lineage>
        <taxon>Bacteria</taxon>
        <taxon>Pseudomonadati</taxon>
        <taxon>Bacteroidota</taxon>
        <taxon>Cytophagia</taxon>
        <taxon>Cytophagales</taxon>
        <taxon>Fulvivirgaceae</taxon>
        <taxon>Ohtaekwangia</taxon>
    </lineage>
</organism>
<feature type="transmembrane region" description="Helical" evidence="1">
    <location>
        <begin position="12"/>
        <end position="38"/>
    </location>
</feature>
<dbReference type="EMBL" id="JBHTKA010000001">
    <property type="protein sequence ID" value="MFD0998865.1"/>
    <property type="molecule type" value="Genomic_DNA"/>
</dbReference>
<reference evidence="3" key="1">
    <citation type="journal article" date="2019" name="Int. J. Syst. Evol. Microbiol.">
        <title>The Global Catalogue of Microorganisms (GCM) 10K type strain sequencing project: providing services to taxonomists for standard genome sequencing and annotation.</title>
        <authorList>
            <consortium name="The Broad Institute Genomics Platform"/>
            <consortium name="The Broad Institute Genome Sequencing Center for Infectious Disease"/>
            <person name="Wu L."/>
            <person name="Ma J."/>
        </authorList>
    </citation>
    <scope>NUCLEOTIDE SEQUENCE [LARGE SCALE GENOMIC DNA]</scope>
    <source>
        <strain evidence="3">CCUG 58938</strain>
    </source>
</reference>
<dbReference type="InterPro" id="IPR009045">
    <property type="entry name" value="Zn_M74/Hedgehog-like"/>
</dbReference>
<dbReference type="Proteomes" id="UP001597112">
    <property type="component" value="Unassembled WGS sequence"/>
</dbReference>
<feature type="transmembrane region" description="Helical" evidence="1">
    <location>
        <begin position="50"/>
        <end position="74"/>
    </location>
</feature>
<dbReference type="Gene3D" id="3.30.1380.10">
    <property type="match status" value="1"/>
</dbReference>
<keyword evidence="3" id="KW-1185">Reference proteome</keyword>
<sequence>MFIRQTVKILLLIFLLALLTAVTQTGGIVLLCTIGIIFFFRKRLSSSWKIYLSGTVVFILLYTISNFTIVPLAAKHFGRVPLPLRGRVKPLNIGTCLLNRHYVRPALRDVVMKSYQVLDSKYSGCTVNYLDAGFPFYNGFPLLPHLSHNDGRKLDLAFFYKDKNGKPLNDAPSAIGYGVYESPRGSEVNYAERCTSKGYWQYGVMEQIVPQRNKPDYIFDAARTAALVNILSANKSVEKIFIEPHLKRRLGLPSPKIRFHGCQAVRHDDHVHVQVY</sequence>
<gene>
    <name evidence="2" type="ORF">ACFQ21_06080</name>
</gene>
<keyword evidence="1" id="KW-0812">Transmembrane</keyword>
<keyword evidence="1" id="KW-1133">Transmembrane helix</keyword>
<comment type="caution">
    <text evidence="2">The sequence shown here is derived from an EMBL/GenBank/DDBJ whole genome shotgun (WGS) entry which is preliminary data.</text>
</comment>
<evidence type="ECO:0000313" key="3">
    <source>
        <dbReference type="Proteomes" id="UP001597112"/>
    </source>
</evidence>